<dbReference type="Proteomes" id="UP000243629">
    <property type="component" value="Unassembled WGS sequence"/>
</dbReference>
<name>A0A1I4N9W3_9GAMM</name>
<protein>
    <recommendedName>
        <fullName evidence="3">Metal ABC transporter ATPase</fullName>
    </recommendedName>
</protein>
<evidence type="ECO:0008006" key="3">
    <source>
        <dbReference type="Google" id="ProtNLM"/>
    </source>
</evidence>
<sequence length="287" mass="32759">MSRVIARSNPVAFKTQAIRVKASPQGLDYHPEGAPLSFAEMQELRRPVWLEDPWQFEVLTANLGVSLRIDLHWRGRDYLLLIRQQRDDMGDCVLKLVSGYVPAHQLRVPLLCAITEVAEELLFETEAGWLPGRYQNVWLPTPYADSLTYCDSPSFELQPHSCFHLPVGCAGMPLLERPRAYLHQPTNSLQLVYHLDLVLPDQHNLRQALHTDEKLDDQGELVARIDPQQPELFLLAMDSGQLMQIRESALQPVELPEPLLSEAFCRQTGWLVSDSHCPWSQANLQQR</sequence>
<organism evidence="1 2">
    <name type="scientific">Halopseudomonas yangmingensis</name>
    <dbReference type="NCBI Taxonomy" id="1720063"/>
    <lineage>
        <taxon>Bacteria</taxon>
        <taxon>Pseudomonadati</taxon>
        <taxon>Pseudomonadota</taxon>
        <taxon>Gammaproteobacteria</taxon>
        <taxon>Pseudomonadales</taxon>
        <taxon>Pseudomonadaceae</taxon>
        <taxon>Halopseudomonas</taxon>
    </lineage>
</organism>
<dbReference type="OrthoDB" id="6961954at2"/>
<dbReference type="EMBL" id="FOUI01000001">
    <property type="protein sequence ID" value="SFM12023.1"/>
    <property type="molecule type" value="Genomic_DNA"/>
</dbReference>
<proteinExistence type="predicted"/>
<gene>
    <name evidence="1" type="ORF">SAMN05216217_101142</name>
</gene>
<dbReference type="STRING" id="1720063.SAMN05216217_101142"/>
<evidence type="ECO:0000313" key="2">
    <source>
        <dbReference type="Proteomes" id="UP000243629"/>
    </source>
</evidence>
<dbReference type="RefSeq" id="WP_093471360.1">
    <property type="nucleotide sequence ID" value="NZ_FOUI01000001.1"/>
</dbReference>
<keyword evidence="2" id="KW-1185">Reference proteome</keyword>
<dbReference type="AlphaFoldDB" id="A0A1I4N9W3"/>
<reference evidence="2" key="1">
    <citation type="submission" date="2016-10" db="EMBL/GenBank/DDBJ databases">
        <authorList>
            <person name="Varghese N."/>
            <person name="Submissions S."/>
        </authorList>
    </citation>
    <scope>NUCLEOTIDE SEQUENCE [LARGE SCALE GENOMIC DNA]</scope>
    <source>
        <strain evidence="2">DSM 24213</strain>
    </source>
</reference>
<accession>A0A1I4N9W3</accession>
<evidence type="ECO:0000313" key="1">
    <source>
        <dbReference type="EMBL" id="SFM12023.1"/>
    </source>
</evidence>